<dbReference type="InterPro" id="IPR011051">
    <property type="entry name" value="RmlC_Cupin_sf"/>
</dbReference>
<reference evidence="2 3" key="1">
    <citation type="submission" date="2016-10" db="EMBL/GenBank/DDBJ databases">
        <authorList>
            <person name="de Groot N.N."/>
        </authorList>
    </citation>
    <scope>NUCLEOTIDE SEQUENCE [LARGE SCALE GENOMIC DNA]</scope>
    <source>
        <strain evidence="2 3">D31d</strain>
    </source>
</reference>
<dbReference type="InterPro" id="IPR052535">
    <property type="entry name" value="Bacilysin_H2HPP_isomerase"/>
</dbReference>
<dbReference type="Proteomes" id="UP000182257">
    <property type="component" value="Unassembled WGS sequence"/>
</dbReference>
<name>A0A1H3XUH9_XYLRU</name>
<dbReference type="RefSeq" id="WP_074759946.1">
    <property type="nucleotide sequence ID" value="NZ_FNRF01000001.1"/>
</dbReference>
<organism evidence="2 3">
    <name type="scientific">Xylanibacter ruminicola</name>
    <name type="common">Prevotella ruminicola</name>
    <dbReference type="NCBI Taxonomy" id="839"/>
    <lineage>
        <taxon>Bacteria</taxon>
        <taxon>Pseudomonadati</taxon>
        <taxon>Bacteroidota</taxon>
        <taxon>Bacteroidia</taxon>
        <taxon>Bacteroidales</taxon>
        <taxon>Prevotellaceae</taxon>
        <taxon>Xylanibacter</taxon>
    </lineage>
</organism>
<dbReference type="Gene3D" id="2.60.120.10">
    <property type="entry name" value="Jelly Rolls"/>
    <property type="match status" value="1"/>
</dbReference>
<accession>A0A1H3XUH9</accession>
<dbReference type="EMBL" id="FNRF01000001">
    <property type="protein sequence ID" value="SEA02202.1"/>
    <property type="molecule type" value="Genomic_DNA"/>
</dbReference>
<dbReference type="PANTHER" id="PTHR40112:SF1">
    <property type="entry name" value="H2HPP ISOMERASE"/>
    <property type="match status" value="1"/>
</dbReference>
<dbReference type="InterPro" id="IPR013096">
    <property type="entry name" value="Cupin_2"/>
</dbReference>
<protein>
    <submittedName>
        <fullName evidence="2">Cupin domain-containing protein</fullName>
    </submittedName>
</protein>
<dbReference type="PIRSF" id="PIRSF029883">
    <property type="entry name" value="KdgF"/>
    <property type="match status" value="1"/>
</dbReference>
<dbReference type="CDD" id="cd02238">
    <property type="entry name" value="cupin_KdgF"/>
    <property type="match status" value="1"/>
</dbReference>
<dbReference type="InterPro" id="IPR014710">
    <property type="entry name" value="RmlC-like_jellyroll"/>
</dbReference>
<evidence type="ECO:0000313" key="3">
    <source>
        <dbReference type="Proteomes" id="UP000182257"/>
    </source>
</evidence>
<sequence length="113" mass="12682">MEKRSDTYQIASDIQWEYAGDGIVRQIMGYDEHLMVVKVKFNQGAIGTLHQHPHTQTTYVASGCFEVTIGEEKKILKAGDGYYVAPNLLHGCVCLEAGVLIDTFTPMREDFLK</sequence>
<dbReference type="InterPro" id="IPR025499">
    <property type="entry name" value="KdgF"/>
</dbReference>
<feature type="domain" description="Cupin type-2" evidence="1">
    <location>
        <begin position="39"/>
        <end position="95"/>
    </location>
</feature>
<dbReference type="PANTHER" id="PTHR40112">
    <property type="entry name" value="H2HPP ISOMERASE"/>
    <property type="match status" value="1"/>
</dbReference>
<dbReference type="OrthoDB" id="9811153at2"/>
<evidence type="ECO:0000259" key="1">
    <source>
        <dbReference type="Pfam" id="PF07883"/>
    </source>
</evidence>
<dbReference type="SUPFAM" id="SSF51182">
    <property type="entry name" value="RmlC-like cupins"/>
    <property type="match status" value="1"/>
</dbReference>
<dbReference type="Pfam" id="PF07883">
    <property type="entry name" value="Cupin_2"/>
    <property type="match status" value="1"/>
</dbReference>
<proteinExistence type="predicted"/>
<gene>
    <name evidence="2" type="ORF">SAMN05216462_0336</name>
</gene>
<evidence type="ECO:0000313" key="2">
    <source>
        <dbReference type="EMBL" id="SEA02202.1"/>
    </source>
</evidence>
<dbReference type="AlphaFoldDB" id="A0A1H3XUH9"/>